<accession>A0A146JZE1</accession>
<feature type="transmembrane region" description="Helical" evidence="1">
    <location>
        <begin position="585"/>
        <end position="606"/>
    </location>
</feature>
<keyword evidence="2" id="KW-0732">Signal</keyword>
<evidence type="ECO:0000313" key="3">
    <source>
        <dbReference type="EMBL" id="JAP90070.1"/>
    </source>
</evidence>
<reference evidence="3" key="1">
    <citation type="submission" date="2015-07" db="EMBL/GenBank/DDBJ databases">
        <title>Adaptation to a free-living lifestyle via gene acquisitions in the diplomonad Trepomonas sp. PC1.</title>
        <authorList>
            <person name="Xu F."/>
            <person name="Jerlstrom-Hultqvist J."/>
            <person name="Kolisko M."/>
            <person name="Simpson A.G.B."/>
            <person name="Roger A.J."/>
            <person name="Svard S.G."/>
            <person name="Andersson J.O."/>
        </authorList>
    </citation>
    <scope>NUCLEOTIDE SEQUENCE</scope>
    <source>
        <strain evidence="3">PC1</strain>
    </source>
</reference>
<name>A0A146JZE1_9EUKA</name>
<keyword evidence="1" id="KW-1133">Transmembrane helix</keyword>
<evidence type="ECO:0000256" key="2">
    <source>
        <dbReference type="SAM" id="SignalP"/>
    </source>
</evidence>
<evidence type="ECO:0008006" key="4">
    <source>
        <dbReference type="Google" id="ProtNLM"/>
    </source>
</evidence>
<evidence type="ECO:0000256" key="1">
    <source>
        <dbReference type="SAM" id="Phobius"/>
    </source>
</evidence>
<gene>
    <name evidence="3" type="ORF">TPC1_30435</name>
</gene>
<keyword evidence="1" id="KW-0472">Membrane</keyword>
<protein>
    <recommendedName>
        <fullName evidence="4">Transmembrane protein</fullName>
    </recommendedName>
</protein>
<feature type="non-terminal residue" evidence="3">
    <location>
        <position position="1"/>
    </location>
</feature>
<dbReference type="AlphaFoldDB" id="A0A146JZE1"/>
<feature type="chain" id="PRO_5007526526" description="Transmembrane protein" evidence="2">
    <location>
        <begin position="21"/>
        <end position="616"/>
    </location>
</feature>
<sequence length="616" mass="70451">KLSIHMMLMKICLMTSSTITQQMFAKMYLTSFNVSLDHYVCYTGTVNNFQMIRVPFAQSADPTAHQVIFSLNWIQNCSTPNMNVFAFNVTTKQYDYYQMNVLVPTSDASVLQTVLQQERFILADLYSRVLTSSALISKFTNSDYSQNKSAQNVINQYIRPTYDLLQILFNIFEPFQNLQLQKLQKIFFNDFVNTKFVNQDAAYLMNILSSFKQIFTEIAATSQLVQCLQKYVFNIQFDEVIAVNSTLESYFYTYRATNMFVFQTDFNITNRKYSQLYQLSGIVPTSSSISMANNPAQQSLFTTPECSQFNNNFQYYEFAQVQFNPFKQIEFVTDGSFEGINYAANSVVSINSTNLSRIVGKALVTFDIVVDPGYIATIYVQNGISFDHKVKMNKILKYECAICDEVFDGVCKSLSGLLYAELASVTSTISTVDNILISTPVGDFTLNKCDQRQTLVKETQFYDITENVYVDVRKLLECSFQTNLEIQNNILELNSSAQLIIISSPINQLVYSYVPNGQTQIIQINGIFEDEIEILENYNGFWNKRVVQFTPQQLEWEESVVASSINMVNDMVRYKQEVSAESVDFIFETTLISLFAVSALIIIAIWKCKTVVIVHK</sequence>
<organism evidence="3">
    <name type="scientific">Trepomonas sp. PC1</name>
    <dbReference type="NCBI Taxonomy" id="1076344"/>
    <lineage>
        <taxon>Eukaryota</taxon>
        <taxon>Metamonada</taxon>
        <taxon>Diplomonadida</taxon>
        <taxon>Hexamitidae</taxon>
        <taxon>Hexamitinae</taxon>
        <taxon>Trepomonas</taxon>
    </lineage>
</organism>
<keyword evidence="1" id="KW-0812">Transmembrane</keyword>
<proteinExistence type="predicted"/>
<dbReference type="EMBL" id="GDID01006536">
    <property type="protein sequence ID" value="JAP90070.1"/>
    <property type="molecule type" value="Transcribed_RNA"/>
</dbReference>
<feature type="signal peptide" evidence="2">
    <location>
        <begin position="1"/>
        <end position="20"/>
    </location>
</feature>